<dbReference type="PANTHER" id="PTHR36440">
    <property type="entry name" value="PUTATIVE (AFU_ORTHOLOGUE AFUA_8G07350)-RELATED"/>
    <property type="match status" value="1"/>
</dbReference>
<dbReference type="InterPro" id="IPR053146">
    <property type="entry name" value="QDO-like"/>
</dbReference>
<organism evidence="2 3">
    <name type="scientific">Flavihumibacter stibioxidans</name>
    <dbReference type="NCBI Taxonomy" id="1834163"/>
    <lineage>
        <taxon>Bacteria</taxon>
        <taxon>Pseudomonadati</taxon>
        <taxon>Bacteroidota</taxon>
        <taxon>Chitinophagia</taxon>
        <taxon>Chitinophagales</taxon>
        <taxon>Chitinophagaceae</taxon>
        <taxon>Flavihumibacter</taxon>
    </lineage>
</organism>
<dbReference type="InterPro" id="IPR013096">
    <property type="entry name" value="Cupin_2"/>
</dbReference>
<evidence type="ECO:0000313" key="3">
    <source>
        <dbReference type="Proteomes" id="UP000765802"/>
    </source>
</evidence>
<dbReference type="SUPFAM" id="SSF51182">
    <property type="entry name" value="RmlC-like cupins"/>
    <property type="match status" value="1"/>
</dbReference>
<dbReference type="RefSeq" id="WP_187257226.1">
    <property type="nucleotide sequence ID" value="NZ_MBUA01000023.1"/>
</dbReference>
<feature type="domain" description="Cupin type-2" evidence="1">
    <location>
        <begin position="17"/>
        <end position="83"/>
    </location>
</feature>
<dbReference type="Gene3D" id="2.60.120.10">
    <property type="entry name" value="Jelly Rolls"/>
    <property type="match status" value="1"/>
</dbReference>
<reference evidence="2 3" key="1">
    <citation type="submission" date="2016-07" db="EMBL/GenBank/DDBJ databases">
        <title>Genome analysis of Flavihumibacter stibioxidans YS-17.</title>
        <authorList>
            <person name="Shi K."/>
            <person name="Han Y."/>
            <person name="Wang G."/>
        </authorList>
    </citation>
    <scope>NUCLEOTIDE SEQUENCE [LARGE SCALE GENOMIC DNA]</scope>
    <source>
        <strain evidence="2 3">YS-17</strain>
    </source>
</reference>
<evidence type="ECO:0000313" key="2">
    <source>
        <dbReference type="EMBL" id="MBC6491908.1"/>
    </source>
</evidence>
<accession>A0ABR7MA36</accession>
<name>A0ABR7MA36_9BACT</name>
<gene>
    <name evidence="2" type="ORF">BC349_12670</name>
</gene>
<dbReference type="InterPro" id="IPR011051">
    <property type="entry name" value="RmlC_Cupin_sf"/>
</dbReference>
<proteinExistence type="predicted"/>
<comment type="caution">
    <text evidence="2">The sequence shown here is derived from an EMBL/GenBank/DDBJ whole genome shotgun (WGS) entry which is preliminary data.</text>
</comment>
<dbReference type="PANTHER" id="PTHR36440:SF1">
    <property type="entry name" value="PUTATIVE (AFU_ORTHOLOGUE AFUA_8G07350)-RELATED"/>
    <property type="match status" value="1"/>
</dbReference>
<dbReference type="Pfam" id="PF07883">
    <property type="entry name" value="Cupin_2"/>
    <property type="match status" value="1"/>
</dbReference>
<dbReference type="Proteomes" id="UP000765802">
    <property type="component" value="Unassembled WGS sequence"/>
</dbReference>
<protein>
    <recommendedName>
        <fullName evidence="1">Cupin type-2 domain-containing protein</fullName>
    </recommendedName>
</protein>
<keyword evidence="3" id="KW-1185">Reference proteome</keyword>
<evidence type="ECO:0000259" key="1">
    <source>
        <dbReference type="Pfam" id="PF07883"/>
    </source>
</evidence>
<dbReference type="InterPro" id="IPR014710">
    <property type="entry name" value="RmlC-like_jellyroll"/>
</dbReference>
<dbReference type="EMBL" id="MBUA01000023">
    <property type="protein sequence ID" value="MBC6491908.1"/>
    <property type="molecule type" value="Genomic_DNA"/>
</dbReference>
<sequence length="125" mass="14200">MISKDRQGNESMCFCREEIASGEAIPVHKHLNEDELIFAYAGEATMRIGQKEIILKQGAVALIPKGVWHGVRNTGKEKFIMVFSYSPAGFEEYFREMGSPAGTPWQPKSQAEFDRLEKKWGIVYE</sequence>